<evidence type="ECO:0000256" key="2">
    <source>
        <dbReference type="ARBA" id="ARBA00022475"/>
    </source>
</evidence>
<gene>
    <name evidence="12" type="primary">LOC106013339</name>
</gene>
<dbReference type="SUPFAM" id="SSF81321">
    <property type="entry name" value="Family A G protein-coupled receptor-like"/>
    <property type="match status" value="1"/>
</dbReference>
<feature type="transmembrane region" description="Helical" evidence="9">
    <location>
        <begin position="293"/>
        <end position="309"/>
    </location>
</feature>
<evidence type="ECO:0000256" key="5">
    <source>
        <dbReference type="ARBA" id="ARBA00023040"/>
    </source>
</evidence>
<feature type="transmembrane region" description="Helical" evidence="9">
    <location>
        <begin position="123"/>
        <end position="141"/>
    </location>
</feature>
<evidence type="ECO:0000256" key="3">
    <source>
        <dbReference type="ARBA" id="ARBA00022692"/>
    </source>
</evidence>
<dbReference type="CDD" id="cd00637">
    <property type="entry name" value="7tm_classA_rhodopsin-like"/>
    <property type="match status" value="1"/>
</dbReference>
<feature type="transmembrane region" description="Helical" evidence="9">
    <location>
        <begin position="81"/>
        <end position="103"/>
    </location>
</feature>
<name>A0ABM1AAZ2_APLCA</name>
<reference evidence="12" key="1">
    <citation type="submission" date="2025-08" db="UniProtKB">
        <authorList>
            <consortium name="RefSeq"/>
        </authorList>
    </citation>
    <scope>IDENTIFICATION</scope>
</reference>
<comment type="subcellular location">
    <subcellularLocation>
        <location evidence="1">Cell membrane</location>
        <topology evidence="1">Multi-pass membrane protein</topology>
    </subcellularLocation>
</comment>
<dbReference type="Proteomes" id="UP000694888">
    <property type="component" value="Unplaced"/>
</dbReference>
<evidence type="ECO:0000256" key="6">
    <source>
        <dbReference type="ARBA" id="ARBA00023136"/>
    </source>
</evidence>
<evidence type="ECO:0000259" key="10">
    <source>
        <dbReference type="PROSITE" id="PS50262"/>
    </source>
</evidence>
<keyword evidence="7 12" id="KW-0675">Receptor</keyword>
<dbReference type="PANTHER" id="PTHR24229">
    <property type="entry name" value="NEUROPEPTIDES RECEPTOR"/>
    <property type="match status" value="1"/>
</dbReference>
<evidence type="ECO:0000256" key="4">
    <source>
        <dbReference type="ARBA" id="ARBA00022989"/>
    </source>
</evidence>
<sequence length="359" mass="39875">MTLENTTTPYDVLCNSSSTFDHLNWTHGCPYPGSLHTKYGLVAQTIVGVVCFAILAVGVPTNLLIITSICAFRCVRTRNNVFLASLAAKDIVFLTLAAPIFAFDFIQGRYPFGRIMCTVQMTLAFSLGLSSVVELTNIALSRYLRVCWPHETHARLYSRRNTVLLASTSWLIGLSLGIPTTLVTCKLDTQNGLCFMADAPLKAATSTSVLLTTCCVTSFCYFKIFRKVQKSHDNAHRRRSGAPQRQEARKYFRTSLRDFCVLAVYIILLLPYLMVNAFGLSTPRHLLWDISKILSYLNNVSNCIIYGLLNRQLRRCFARLLGIDRMRCGSPSNVVTPATISQVLPPPPEARPNGTVTGS</sequence>
<evidence type="ECO:0000313" key="12">
    <source>
        <dbReference type="RefSeq" id="XP_012944245.1"/>
    </source>
</evidence>
<keyword evidence="4 9" id="KW-1133">Transmembrane helix</keyword>
<keyword evidence="3 9" id="KW-0812">Transmembrane</keyword>
<proteinExistence type="predicted"/>
<feature type="transmembrane region" description="Helical" evidence="9">
    <location>
        <begin position="203"/>
        <end position="222"/>
    </location>
</feature>
<keyword evidence="5" id="KW-0297">G-protein coupled receptor</keyword>
<evidence type="ECO:0000256" key="7">
    <source>
        <dbReference type="ARBA" id="ARBA00023170"/>
    </source>
</evidence>
<evidence type="ECO:0000256" key="1">
    <source>
        <dbReference type="ARBA" id="ARBA00004651"/>
    </source>
</evidence>
<dbReference type="PRINTS" id="PR00237">
    <property type="entry name" value="GPCRRHODOPSN"/>
</dbReference>
<accession>A0ABM1AAZ2</accession>
<dbReference type="InterPro" id="IPR017452">
    <property type="entry name" value="GPCR_Rhodpsn_7TM"/>
</dbReference>
<evidence type="ECO:0000256" key="8">
    <source>
        <dbReference type="ARBA" id="ARBA00023224"/>
    </source>
</evidence>
<dbReference type="Gene3D" id="1.20.1070.10">
    <property type="entry name" value="Rhodopsin 7-helix transmembrane proteins"/>
    <property type="match status" value="1"/>
</dbReference>
<organism evidence="11 12">
    <name type="scientific">Aplysia californica</name>
    <name type="common">California sea hare</name>
    <dbReference type="NCBI Taxonomy" id="6500"/>
    <lineage>
        <taxon>Eukaryota</taxon>
        <taxon>Metazoa</taxon>
        <taxon>Spiralia</taxon>
        <taxon>Lophotrochozoa</taxon>
        <taxon>Mollusca</taxon>
        <taxon>Gastropoda</taxon>
        <taxon>Heterobranchia</taxon>
        <taxon>Euthyneura</taxon>
        <taxon>Tectipleura</taxon>
        <taxon>Aplysiida</taxon>
        <taxon>Aplysioidea</taxon>
        <taxon>Aplysiidae</taxon>
        <taxon>Aplysia</taxon>
    </lineage>
</organism>
<keyword evidence="11" id="KW-1185">Reference proteome</keyword>
<keyword evidence="2" id="KW-1003">Cell membrane</keyword>
<protein>
    <submittedName>
        <fullName evidence="12">Melatonin receptor type 1A</fullName>
    </submittedName>
</protein>
<dbReference type="GeneID" id="106013339"/>
<feature type="transmembrane region" description="Helical" evidence="9">
    <location>
        <begin position="162"/>
        <end position="183"/>
    </location>
</feature>
<dbReference type="InterPro" id="IPR000276">
    <property type="entry name" value="GPCR_Rhodpsn"/>
</dbReference>
<evidence type="ECO:0000313" key="11">
    <source>
        <dbReference type="Proteomes" id="UP000694888"/>
    </source>
</evidence>
<feature type="transmembrane region" description="Helical" evidence="9">
    <location>
        <begin position="41"/>
        <end position="69"/>
    </location>
</feature>
<feature type="transmembrane region" description="Helical" evidence="9">
    <location>
        <begin position="259"/>
        <end position="281"/>
    </location>
</feature>
<feature type="domain" description="G-protein coupled receptors family 1 profile" evidence="10">
    <location>
        <begin position="61"/>
        <end position="306"/>
    </location>
</feature>
<keyword evidence="8" id="KW-0807">Transducer</keyword>
<keyword evidence="6 9" id="KW-0472">Membrane</keyword>
<dbReference type="PANTHER" id="PTHR24229:SF106">
    <property type="entry name" value="GH14208P"/>
    <property type="match status" value="1"/>
</dbReference>
<dbReference type="PROSITE" id="PS50262">
    <property type="entry name" value="G_PROTEIN_RECEP_F1_2"/>
    <property type="match status" value="1"/>
</dbReference>
<dbReference type="Pfam" id="PF00001">
    <property type="entry name" value="7tm_1"/>
    <property type="match status" value="1"/>
</dbReference>
<evidence type="ECO:0000256" key="9">
    <source>
        <dbReference type="SAM" id="Phobius"/>
    </source>
</evidence>
<dbReference type="RefSeq" id="XP_012944245.1">
    <property type="nucleotide sequence ID" value="XM_013088791.2"/>
</dbReference>